<organism evidence="2 3">
    <name type="scientific">Kibdelosporangium banguiense</name>
    <dbReference type="NCBI Taxonomy" id="1365924"/>
    <lineage>
        <taxon>Bacteria</taxon>
        <taxon>Bacillati</taxon>
        <taxon>Actinomycetota</taxon>
        <taxon>Actinomycetes</taxon>
        <taxon>Pseudonocardiales</taxon>
        <taxon>Pseudonocardiaceae</taxon>
        <taxon>Kibdelosporangium</taxon>
    </lineage>
</organism>
<dbReference type="InterPro" id="IPR049244">
    <property type="entry name" value="DUF6879"/>
</dbReference>
<comment type="caution">
    <text evidence="2">The sequence shown here is derived from an EMBL/GenBank/DDBJ whole genome shotgun (WGS) entry which is preliminary data.</text>
</comment>
<sequence length="173" mass="20616">MTRMWVDPHDGLTALFNTVTRRSWRWECQGYYEVDRAALERWLRGEPEVEDEADRAWVTYIRTLTQAGIPFERVRMQPEPPTDYIRWMLDTTTRNIEAGEDIRWITESRARELGMPTYDFYLFDDSRLAILHFDADALLTGVEVIDDGDVVDQHRQLRDRVWPHAVLHSEYVR</sequence>
<reference evidence="2 3" key="1">
    <citation type="submission" date="2021-03" db="EMBL/GenBank/DDBJ databases">
        <title>Sequencing the genomes of 1000 actinobacteria strains.</title>
        <authorList>
            <person name="Klenk H.-P."/>
        </authorList>
    </citation>
    <scope>NUCLEOTIDE SEQUENCE [LARGE SCALE GENOMIC DNA]</scope>
    <source>
        <strain evidence="2 3">DSM 46670</strain>
    </source>
</reference>
<name>A0ABS4TAE4_9PSEU</name>
<feature type="domain" description="DUF6879" evidence="1">
    <location>
        <begin position="12"/>
        <end position="172"/>
    </location>
</feature>
<accession>A0ABS4TAE4</accession>
<dbReference type="Pfam" id="PF21806">
    <property type="entry name" value="DUF6879"/>
    <property type="match status" value="1"/>
</dbReference>
<dbReference type="EMBL" id="JAGINW010000001">
    <property type="protein sequence ID" value="MBP2321392.1"/>
    <property type="molecule type" value="Genomic_DNA"/>
</dbReference>
<dbReference type="Proteomes" id="UP001519332">
    <property type="component" value="Unassembled WGS sequence"/>
</dbReference>
<proteinExistence type="predicted"/>
<evidence type="ECO:0000313" key="2">
    <source>
        <dbReference type="EMBL" id="MBP2321392.1"/>
    </source>
</evidence>
<gene>
    <name evidence="2" type="ORF">JOF56_001777</name>
</gene>
<evidence type="ECO:0000313" key="3">
    <source>
        <dbReference type="Proteomes" id="UP001519332"/>
    </source>
</evidence>
<protein>
    <recommendedName>
        <fullName evidence="1">DUF6879 domain-containing protein</fullName>
    </recommendedName>
</protein>
<evidence type="ECO:0000259" key="1">
    <source>
        <dbReference type="Pfam" id="PF21806"/>
    </source>
</evidence>
<keyword evidence="3" id="KW-1185">Reference proteome</keyword>